<sequence>MMFSSKVKIANLETEIHTLKSSVSSVNEILEAQKKHLAYIRFDTGGKVVDVNDNFLNVMGYTREQAIGASHSSFCDKSYANSSEYRKFWENLNKGIFQKDTFARNSSSGKRVWLEASYIPVQDETGKVKSVIKLANDVTSAFDGLQEKDALLNSLDKYLAVIKFDSKGTVLEANNNFLQVMGYQESEVLGMHHKSFCFDKFYQETPSFWQKLASGESFQGRYVRKAKNGAEIWLDATYSPVFDINGKVDKVVKFAMDVTDQVDAFNKIKFSAAGTSEEATLITNQTVTTLAAVTATSKQASNEIDLASEITKDLGQQAGKINSIVQAIQGVADQTNLLALNAAIEAARAGEAGRGFAVVADEVRTLAQETSNQSQEISNVVSKNSSLIEMLTQKMATSSELALSSSTKIETVSSGLAEVEKGVQELATLINQIS</sequence>
<dbReference type="NCBIfam" id="TIGR00229">
    <property type="entry name" value="sensory_box"/>
    <property type="match status" value="2"/>
</dbReference>
<proteinExistence type="predicted"/>
<dbReference type="SUPFAM" id="SSF55785">
    <property type="entry name" value="PYP-like sensor domain (PAS domain)"/>
    <property type="match status" value="2"/>
</dbReference>
<name>A0A934N5V8_9GAMM</name>
<keyword evidence="1" id="KW-0807">Transducer</keyword>
<evidence type="ECO:0000259" key="3">
    <source>
        <dbReference type="PROSITE" id="PS50112"/>
    </source>
</evidence>
<dbReference type="GO" id="GO:0016020">
    <property type="term" value="C:membrane"/>
    <property type="evidence" value="ECO:0007669"/>
    <property type="project" value="InterPro"/>
</dbReference>
<dbReference type="SMART" id="SM00283">
    <property type="entry name" value="MA"/>
    <property type="match status" value="1"/>
</dbReference>
<dbReference type="InterPro" id="IPR035965">
    <property type="entry name" value="PAS-like_dom_sf"/>
</dbReference>
<dbReference type="Pfam" id="PF13426">
    <property type="entry name" value="PAS_9"/>
    <property type="match status" value="1"/>
</dbReference>
<dbReference type="PANTHER" id="PTHR24422:SF10">
    <property type="entry name" value="CHEMOTAXIS PROTEIN METHYLTRANSFERASE 2"/>
    <property type="match status" value="1"/>
</dbReference>
<feature type="domain" description="PAC" evidence="4">
    <location>
        <begin position="216"/>
        <end position="270"/>
    </location>
</feature>
<keyword evidence="6" id="KW-1185">Reference proteome</keyword>
<feature type="domain" description="Methyl-accepting transducer" evidence="2">
    <location>
        <begin position="271"/>
        <end position="434"/>
    </location>
</feature>
<dbReference type="CDD" id="cd00130">
    <property type="entry name" value="PAS"/>
    <property type="match status" value="2"/>
</dbReference>
<feature type="domain" description="PAS" evidence="3">
    <location>
        <begin position="161"/>
        <end position="190"/>
    </location>
</feature>
<dbReference type="SUPFAM" id="SSF58104">
    <property type="entry name" value="Methyl-accepting chemotaxis protein (MCP) signaling domain"/>
    <property type="match status" value="1"/>
</dbReference>
<evidence type="ECO:0000256" key="1">
    <source>
        <dbReference type="PROSITE-ProRule" id="PRU00284"/>
    </source>
</evidence>
<dbReference type="InterPro" id="IPR000700">
    <property type="entry name" value="PAS-assoc_C"/>
</dbReference>
<dbReference type="InterPro" id="IPR001610">
    <property type="entry name" value="PAC"/>
</dbReference>
<dbReference type="Proteomes" id="UP000628710">
    <property type="component" value="Unassembled WGS sequence"/>
</dbReference>
<dbReference type="GO" id="GO:0007165">
    <property type="term" value="P:signal transduction"/>
    <property type="evidence" value="ECO:0007669"/>
    <property type="project" value="UniProtKB-KW"/>
</dbReference>
<comment type="caution">
    <text evidence="5">The sequence shown here is derived from an EMBL/GenBank/DDBJ whole genome shotgun (WGS) entry which is preliminary data.</text>
</comment>
<accession>A0A934N5V8</accession>
<dbReference type="PROSITE" id="PS50112">
    <property type="entry name" value="PAS"/>
    <property type="match status" value="2"/>
</dbReference>
<dbReference type="PROSITE" id="PS50113">
    <property type="entry name" value="PAC"/>
    <property type="match status" value="1"/>
</dbReference>
<dbReference type="PANTHER" id="PTHR24422">
    <property type="entry name" value="CHEMOTAXIS PROTEIN METHYLTRANSFERASE"/>
    <property type="match status" value="1"/>
</dbReference>
<reference evidence="5" key="1">
    <citation type="submission" date="2020-12" db="EMBL/GenBank/DDBJ databases">
        <title>Marinomonas arctica sp. nov., a psychrotolerant bacterium isolated from the Arctic.</title>
        <authorList>
            <person name="Zhang Y."/>
        </authorList>
    </citation>
    <scope>NUCLEOTIDE SEQUENCE</scope>
    <source>
        <strain evidence="5">C1424</strain>
    </source>
</reference>
<dbReference type="Pfam" id="PF08447">
    <property type="entry name" value="PAS_3"/>
    <property type="match status" value="1"/>
</dbReference>
<organism evidence="5 6">
    <name type="scientific">Marinomonas transparens</name>
    <dbReference type="NCBI Taxonomy" id="2795388"/>
    <lineage>
        <taxon>Bacteria</taxon>
        <taxon>Pseudomonadati</taxon>
        <taxon>Pseudomonadota</taxon>
        <taxon>Gammaproteobacteria</taxon>
        <taxon>Oceanospirillales</taxon>
        <taxon>Oceanospirillaceae</taxon>
        <taxon>Marinomonas</taxon>
    </lineage>
</organism>
<dbReference type="InterPro" id="IPR013655">
    <property type="entry name" value="PAS_fold_3"/>
</dbReference>
<dbReference type="GO" id="GO:0006935">
    <property type="term" value="P:chemotaxis"/>
    <property type="evidence" value="ECO:0007669"/>
    <property type="project" value="UniProtKB-ARBA"/>
</dbReference>
<dbReference type="AlphaFoldDB" id="A0A934N5V8"/>
<dbReference type="SMART" id="SM00091">
    <property type="entry name" value="PAS"/>
    <property type="match status" value="2"/>
</dbReference>
<dbReference type="InterPro" id="IPR004089">
    <property type="entry name" value="MCPsignal_dom"/>
</dbReference>
<dbReference type="Gene3D" id="1.10.287.950">
    <property type="entry name" value="Methyl-accepting chemotaxis protein"/>
    <property type="match status" value="1"/>
</dbReference>
<dbReference type="EMBL" id="JAEMNX010000005">
    <property type="protein sequence ID" value="MBJ7537446.1"/>
    <property type="molecule type" value="Genomic_DNA"/>
</dbReference>
<dbReference type="SMART" id="SM00086">
    <property type="entry name" value="PAC"/>
    <property type="match status" value="2"/>
</dbReference>
<evidence type="ECO:0000259" key="2">
    <source>
        <dbReference type="PROSITE" id="PS50111"/>
    </source>
</evidence>
<feature type="domain" description="PAS" evidence="3">
    <location>
        <begin position="22"/>
        <end position="68"/>
    </location>
</feature>
<evidence type="ECO:0000259" key="4">
    <source>
        <dbReference type="PROSITE" id="PS50113"/>
    </source>
</evidence>
<dbReference type="PROSITE" id="PS50111">
    <property type="entry name" value="CHEMOTAXIS_TRANSDUC_2"/>
    <property type="match status" value="1"/>
</dbReference>
<dbReference type="InterPro" id="IPR000014">
    <property type="entry name" value="PAS"/>
</dbReference>
<dbReference type="Gene3D" id="3.30.450.20">
    <property type="entry name" value="PAS domain"/>
    <property type="match status" value="2"/>
</dbReference>
<protein>
    <submittedName>
        <fullName evidence="5">PAS domain-containing methyl-accepting chemotaxis protein</fullName>
    </submittedName>
</protein>
<gene>
    <name evidence="5" type="ORF">I8J31_07085</name>
</gene>
<dbReference type="InterPro" id="IPR050903">
    <property type="entry name" value="Bact_Chemotaxis_MeTrfase"/>
</dbReference>
<dbReference type="Pfam" id="PF00015">
    <property type="entry name" value="MCPsignal"/>
    <property type="match status" value="1"/>
</dbReference>
<evidence type="ECO:0000313" key="6">
    <source>
        <dbReference type="Proteomes" id="UP000628710"/>
    </source>
</evidence>
<evidence type="ECO:0000313" key="5">
    <source>
        <dbReference type="EMBL" id="MBJ7537446.1"/>
    </source>
</evidence>